<comment type="caution">
    <text evidence="1">The sequence shown here is derived from an EMBL/GenBank/DDBJ whole genome shotgun (WGS) entry which is preliminary data.</text>
</comment>
<organism evidence="1 2">
    <name type="scientific">Eumeta variegata</name>
    <name type="common">Bagworm moth</name>
    <name type="synonym">Eumeta japonica</name>
    <dbReference type="NCBI Taxonomy" id="151549"/>
    <lineage>
        <taxon>Eukaryota</taxon>
        <taxon>Metazoa</taxon>
        <taxon>Ecdysozoa</taxon>
        <taxon>Arthropoda</taxon>
        <taxon>Hexapoda</taxon>
        <taxon>Insecta</taxon>
        <taxon>Pterygota</taxon>
        <taxon>Neoptera</taxon>
        <taxon>Endopterygota</taxon>
        <taxon>Lepidoptera</taxon>
        <taxon>Glossata</taxon>
        <taxon>Ditrysia</taxon>
        <taxon>Tineoidea</taxon>
        <taxon>Psychidae</taxon>
        <taxon>Oiketicinae</taxon>
        <taxon>Eumeta</taxon>
    </lineage>
</organism>
<keyword evidence="2" id="KW-1185">Reference proteome</keyword>
<dbReference type="EMBL" id="BGZK01000078">
    <property type="protein sequence ID" value="GBP16315.1"/>
    <property type="molecule type" value="Genomic_DNA"/>
</dbReference>
<evidence type="ECO:0000313" key="1">
    <source>
        <dbReference type="EMBL" id="GBP16315.1"/>
    </source>
</evidence>
<proteinExistence type="predicted"/>
<gene>
    <name evidence="1" type="ORF">EVAR_93680_1</name>
</gene>
<sequence>MQRGIERSMLGVTLKDCKRAIDIISTTKVEDVLKKIRRLKWRWTGHMIRESRMKWTKIITKWLPRDGKRKRELYCGQLDSNRITTTETARPMRYQTLTECGRDEAVSGVAFRLVSKNSGSSLLSPSDKAAALIGGQVPSRVVSY</sequence>
<accession>A0A4C1TQQ3</accession>
<dbReference type="Proteomes" id="UP000299102">
    <property type="component" value="Unassembled WGS sequence"/>
</dbReference>
<protein>
    <submittedName>
        <fullName evidence="1">Uncharacterized protein</fullName>
    </submittedName>
</protein>
<dbReference type="AlphaFoldDB" id="A0A4C1TQQ3"/>
<name>A0A4C1TQQ3_EUMVA</name>
<dbReference type="OrthoDB" id="8193815at2759"/>
<evidence type="ECO:0000313" key="2">
    <source>
        <dbReference type="Proteomes" id="UP000299102"/>
    </source>
</evidence>
<reference evidence="1 2" key="1">
    <citation type="journal article" date="2019" name="Commun. Biol.">
        <title>The bagworm genome reveals a unique fibroin gene that provides high tensile strength.</title>
        <authorList>
            <person name="Kono N."/>
            <person name="Nakamura H."/>
            <person name="Ohtoshi R."/>
            <person name="Tomita M."/>
            <person name="Numata K."/>
            <person name="Arakawa K."/>
        </authorList>
    </citation>
    <scope>NUCLEOTIDE SEQUENCE [LARGE SCALE GENOMIC DNA]</scope>
</reference>